<dbReference type="GO" id="GO:0001228">
    <property type="term" value="F:DNA-binding transcription activator activity, RNA polymerase II-specific"/>
    <property type="evidence" value="ECO:0007669"/>
    <property type="project" value="TreeGrafter"/>
</dbReference>
<name>A0A2T7NAZ4_POMCA</name>
<feature type="domain" description="HMG box" evidence="8">
    <location>
        <begin position="70"/>
        <end position="114"/>
    </location>
</feature>
<evidence type="ECO:0000256" key="2">
    <source>
        <dbReference type="ARBA" id="ARBA00023015"/>
    </source>
</evidence>
<dbReference type="SUPFAM" id="SSF47095">
    <property type="entry name" value="HMG-box"/>
    <property type="match status" value="1"/>
</dbReference>
<keyword evidence="5 6" id="KW-0539">Nucleus</keyword>
<dbReference type="InterPro" id="IPR036910">
    <property type="entry name" value="HMG_box_dom_sf"/>
</dbReference>
<evidence type="ECO:0000313" key="9">
    <source>
        <dbReference type="EMBL" id="PVD18329.1"/>
    </source>
</evidence>
<evidence type="ECO:0000256" key="5">
    <source>
        <dbReference type="ARBA" id="ARBA00023242"/>
    </source>
</evidence>
<comment type="caution">
    <text evidence="9">The sequence shown here is derived from an EMBL/GenBank/DDBJ whole genome shotgun (WGS) entry which is preliminary data.</text>
</comment>
<evidence type="ECO:0000256" key="7">
    <source>
        <dbReference type="SAM" id="MobiDB-lite"/>
    </source>
</evidence>
<dbReference type="OrthoDB" id="6247875at2759"/>
<reference evidence="9 10" key="1">
    <citation type="submission" date="2018-04" db="EMBL/GenBank/DDBJ databases">
        <title>The genome of golden apple snail Pomacea canaliculata provides insight into stress tolerance and invasive adaptation.</title>
        <authorList>
            <person name="Liu C."/>
            <person name="Liu B."/>
            <person name="Ren Y."/>
            <person name="Zhang Y."/>
            <person name="Wang H."/>
            <person name="Li S."/>
            <person name="Jiang F."/>
            <person name="Yin L."/>
            <person name="Zhang G."/>
            <person name="Qian W."/>
            <person name="Fan W."/>
        </authorList>
    </citation>
    <scope>NUCLEOTIDE SEQUENCE [LARGE SCALE GENOMIC DNA]</scope>
    <source>
        <strain evidence="9">SZHN2017</strain>
        <tissue evidence="9">Muscle</tissue>
    </source>
</reference>
<organism evidence="9 10">
    <name type="scientific">Pomacea canaliculata</name>
    <name type="common">Golden apple snail</name>
    <dbReference type="NCBI Taxonomy" id="400727"/>
    <lineage>
        <taxon>Eukaryota</taxon>
        <taxon>Metazoa</taxon>
        <taxon>Spiralia</taxon>
        <taxon>Lophotrochozoa</taxon>
        <taxon>Mollusca</taxon>
        <taxon>Gastropoda</taxon>
        <taxon>Caenogastropoda</taxon>
        <taxon>Architaenioglossa</taxon>
        <taxon>Ampullarioidea</taxon>
        <taxon>Ampullariidae</taxon>
        <taxon>Pomacea</taxon>
    </lineage>
</organism>
<feature type="compositionally biased region" description="Low complexity" evidence="7">
    <location>
        <begin position="36"/>
        <end position="54"/>
    </location>
</feature>
<dbReference type="InterPro" id="IPR022097">
    <property type="entry name" value="SOX_fam"/>
</dbReference>
<dbReference type="Gene3D" id="1.10.30.10">
    <property type="entry name" value="High mobility group box domain"/>
    <property type="match status" value="1"/>
</dbReference>
<proteinExistence type="predicted"/>
<dbReference type="InterPro" id="IPR009071">
    <property type="entry name" value="HMG_box_dom"/>
</dbReference>
<evidence type="ECO:0000256" key="6">
    <source>
        <dbReference type="PROSITE-ProRule" id="PRU00267"/>
    </source>
</evidence>
<keyword evidence="4" id="KW-0804">Transcription</keyword>
<feature type="compositionally biased region" description="Acidic residues" evidence="7">
    <location>
        <begin position="8"/>
        <end position="21"/>
    </location>
</feature>
<dbReference type="GO" id="GO:0005634">
    <property type="term" value="C:nucleus"/>
    <property type="evidence" value="ECO:0007669"/>
    <property type="project" value="UniProtKB-SubCell"/>
</dbReference>
<gene>
    <name evidence="9" type="ORF">C0Q70_20878</name>
</gene>
<evidence type="ECO:0000256" key="3">
    <source>
        <dbReference type="ARBA" id="ARBA00023125"/>
    </source>
</evidence>
<feature type="region of interest" description="Disordered" evidence="7">
    <location>
        <begin position="1"/>
        <end position="66"/>
    </location>
</feature>
<dbReference type="SMART" id="SM00398">
    <property type="entry name" value="HMG"/>
    <property type="match status" value="1"/>
</dbReference>
<accession>A0A2T7NAZ4</accession>
<evidence type="ECO:0000313" key="10">
    <source>
        <dbReference type="Proteomes" id="UP000245119"/>
    </source>
</evidence>
<evidence type="ECO:0000256" key="4">
    <source>
        <dbReference type="ARBA" id="ARBA00023163"/>
    </source>
</evidence>
<dbReference type="GO" id="GO:0030154">
    <property type="term" value="P:cell differentiation"/>
    <property type="evidence" value="ECO:0007669"/>
    <property type="project" value="TreeGrafter"/>
</dbReference>
<keyword evidence="2" id="KW-0805">Transcription regulation</keyword>
<feature type="region of interest" description="Disordered" evidence="7">
    <location>
        <begin position="232"/>
        <end position="260"/>
    </location>
</feature>
<dbReference type="GO" id="GO:0000978">
    <property type="term" value="F:RNA polymerase II cis-regulatory region sequence-specific DNA binding"/>
    <property type="evidence" value="ECO:0007669"/>
    <property type="project" value="TreeGrafter"/>
</dbReference>
<dbReference type="STRING" id="400727.A0A2T7NAZ4"/>
<keyword evidence="3 6" id="KW-0238">DNA-binding</keyword>
<dbReference type="Pfam" id="PF12336">
    <property type="entry name" value="SOXp"/>
    <property type="match status" value="1"/>
</dbReference>
<evidence type="ECO:0000256" key="1">
    <source>
        <dbReference type="ARBA" id="ARBA00004123"/>
    </source>
</evidence>
<dbReference type="Proteomes" id="UP000245119">
    <property type="component" value="Linkage Group LG14"/>
</dbReference>
<protein>
    <recommendedName>
        <fullName evidence="8">HMG box domain-containing protein</fullName>
    </recommendedName>
</protein>
<dbReference type="EMBL" id="PZQS01000014">
    <property type="protein sequence ID" value="PVD18329.1"/>
    <property type="molecule type" value="Genomic_DNA"/>
</dbReference>
<dbReference type="PROSITE" id="PS50118">
    <property type="entry name" value="HMG_BOX_2"/>
    <property type="match status" value="1"/>
</dbReference>
<dbReference type="Pfam" id="PF00505">
    <property type="entry name" value="HMG_box"/>
    <property type="match status" value="1"/>
</dbReference>
<dbReference type="InterPro" id="IPR050140">
    <property type="entry name" value="SRY-related_HMG-box_TF-like"/>
</dbReference>
<dbReference type="PANTHER" id="PTHR10270">
    <property type="entry name" value="SOX TRANSCRIPTION FACTOR"/>
    <property type="match status" value="1"/>
</dbReference>
<feature type="DNA-binding region" description="HMG box" evidence="6">
    <location>
        <begin position="70"/>
        <end position="114"/>
    </location>
</feature>
<dbReference type="PANTHER" id="PTHR10270:SF324">
    <property type="entry name" value="SOX DOMAIN-CONTAINING PROTEIN DICHAETE-RELATED"/>
    <property type="match status" value="1"/>
</dbReference>
<evidence type="ECO:0000259" key="8">
    <source>
        <dbReference type="PROSITE" id="PS50118"/>
    </source>
</evidence>
<sequence length="260" mass="28867">MHPGYSLDADDTLEQSEDDPDLIMAGHPHPSDLKVSRLTSSPTDRSDSPTTMSPEGNSGGGKNMEHVKRPMNAFMISKRLGAEWKLLTEEAKRPFIDEAKRLRALHMKEHPDYKYRPRRKPKSLMKKDKYPYPLPMLHGMNSSALSNMGMAHSLATLSGQQSDLLASMTAASAAAAEKARQLLPPSASSYSMYPPFAELAAAAAAAKLDSHHPCRGCGILQSYPATPFTHTRMQGWRHTQRRRSPLPCRPMPTRRQPRLA</sequence>
<dbReference type="AlphaFoldDB" id="A0A2T7NAZ4"/>
<comment type="subcellular location">
    <subcellularLocation>
        <location evidence="1">Nucleus</location>
    </subcellularLocation>
</comment>
<keyword evidence="10" id="KW-1185">Reference proteome</keyword>